<organism evidence="2 3">
    <name type="scientific">Methylorubrum rhodesianum</name>
    <dbReference type="NCBI Taxonomy" id="29427"/>
    <lineage>
        <taxon>Bacteria</taxon>
        <taxon>Pseudomonadati</taxon>
        <taxon>Pseudomonadota</taxon>
        <taxon>Alphaproteobacteria</taxon>
        <taxon>Hyphomicrobiales</taxon>
        <taxon>Methylobacteriaceae</taxon>
        <taxon>Methylorubrum</taxon>
    </lineage>
</organism>
<evidence type="ECO:0000313" key="3">
    <source>
        <dbReference type="Proteomes" id="UP001404845"/>
    </source>
</evidence>
<dbReference type="EMBL" id="JAQYXL010000001">
    <property type="protein sequence ID" value="MEN3226450.1"/>
    <property type="molecule type" value="Genomic_DNA"/>
</dbReference>
<name>A0ABU9Z5M7_9HYPH</name>
<accession>A0ABU9Z5M7</accession>
<proteinExistence type="predicted"/>
<keyword evidence="3" id="KW-1185">Reference proteome</keyword>
<dbReference type="Proteomes" id="UP001404845">
    <property type="component" value="Unassembled WGS sequence"/>
</dbReference>
<sequence length="148" mass="15590">MTRQADPALAARLLSGAEWRSRFAKGPESKPVRIWPVDSSAVEQALQAALKESAPPLEGSVDDGGHPAPSAALLARLARRFPQSPGHAAWRARQAGSPVPDRGPALPARPQVVEHRKFGRLVMVGLAVPPAGRARVSSGLPACWSACD</sequence>
<evidence type="ECO:0000256" key="1">
    <source>
        <dbReference type="SAM" id="MobiDB-lite"/>
    </source>
</evidence>
<protein>
    <submittedName>
        <fullName evidence="2">Uncharacterized protein</fullName>
    </submittedName>
</protein>
<reference evidence="2 3" key="1">
    <citation type="journal article" date="2023" name="PLoS ONE">
        <title>Complete genome assembly of Hawai'i environmental nontuberculous mycobacteria reveals unexpected co-isolation with methylobacteria.</title>
        <authorList>
            <person name="Hendrix J."/>
            <person name="Epperson L.E."/>
            <person name="Tong E.I."/>
            <person name="Chan Y.L."/>
            <person name="Hasan N.A."/>
            <person name="Dawrs S.N."/>
            <person name="Norton G.J."/>
            <person name="Virdi R."/>
            <person name="Crooks J.L."/>
            <person name="Chan E.D."/>
            <person name="Honda J.R."/>
            <person name="Strong M."/>
        </authorList>
    </citation>
    <scope>NUCLEOTIDE SEQUENCE [LARGE SCALE GENOMIC DNA]</scope>
    <source>
        <strain evidence="2 3">NJH_HI01</strain>
    </source>
</reference>
<gene>
    <name evidence="2" type="ORF">PUR21_01970</name>
</gene>
<evidence type="ECO:0000313" key="2">
    <source>
        <dbReference type="EMBL" id="MEN3226450.1"/>
    </source>
</evidence>
<comment type="caution">
    <text evidence="2">The sequence shown here is derived from an EMBL/GenBank/DDBJ whole genome shotgun (WGS) entry which is preliminary data.</text>
</comment>
<feature type="region of interest" description="Disordered" evidence="1">
    <location>
        <begin position="85"/>
        <end position="107"/>
    </location>
</feature>
<dbReference type="RefSeq" id="WP_200672026.1">
    <property type="nucleotide sequence ID" value="NZ_JACWCW010000106.1"/>
</dbReference>